<dbReference type="PANTHER" id="PTHR31250:SF38">
    <property type="entry name" value="IQ DOMAIN-CONTAINING PROTEIN IQM6"/>
    <property type="match status" value="1"/>
</dbReference>
<proteinExistence type="predicted"/>
<reference evidence="6 7" key="1">
    <citation type="journal article" date="2013" name="BMC Genomics">
        <title>The miniature genome of a carnivorous plant Genlisea aurea contains a low number of genes and short non-coding sequences.</title>
        <authorList>
            <person name="Leushkin E.V."/>
            <person name="Sutormin R.A."/>
            <person name="Nabieva E.R."/>
            <person name="Penin A.A."/>
            <person name="Kondrashov A.S."/>
            <person name="Logacheva M.D."/>
        </authorList>
    </citation>
    <scope>NUCLEOTIDE SEQUENCE [LARGE SCALE GENOMIC DNA]</scope>
</reference>
<feature type="compositionally biased region" description="Polar residues" evidence="5">
    <location>
        <begin position="483"/>
        <end position="501"/>
    </location>
</feature>
<evidence type="ECO:0000256" key="3">
    <source>
        <dbReference type="ARBA" id="ARBA00022490"/>
    </source>
</evidence>
<evidence type="ECO:0000256" key="2">
    <source>
        <dbReference type="ARBA" id="ARBA00004496"/>
    </source>
</evidence>
<dbReference type="Proteomes" id="UP000015453">
    <property type="component" value="Unassembled WGS sequence"/>
</dbReference>
<keyword evidence="4" id="KW-0539">Nucleus</keyword>
<feature type="region of interest" description="Disordered" evidence="5">
    <location>
        <begin position="347"/>
        <end position="369"/>
    </location>
</feature>
<organism evidence="6 7">
    <name type="scientific">Genlisea aurea</name>
    <dbReference type="NCBI Taxonomy" id="192259"/>
    <lineage>
        <taxon>Eukaryota</taxon>
        <taxon>Viridiplantae</taxon>
        <taxon>Streptophyta</taxon>
        <taxon>Embryophyta</taxon>
        <taxon>Tracheophyta</taxon>
        <taxon>Spermatophyta</taxon>
        <taxon>Magnoliopsida</taxon>
        <taxon>eudicotyledons</taxon>
        <taxon>Gunneridae</taxon>
        <taxon>Pentapetalae</taxon>
        <taxon>asterids</taxon>
        <taxon>lamiids</taxon>
        <taxon>Lamiales</taxon>
        <taxon>Lentibulariaceae</taxon>
        <taxon>Genlisea</taxon>
    </lineage>
</organism>
<gene>
    <name evidence="6" type="ORF">M569_01199</name>
</gene>
<evidence type="ECO:0000256" key="5">
    <source>
        <dbReference type="SAM" id="MobiDB-lite"/>
    </source>
</evidence>
<accession>S8ELM0</accession>
<evidence type="ECO:0000313" key="7">
    <source>
        <dbReference type="Proteomes" id="UP000015453"/>
    </source>
</evidence>
<comment type="subcellular location">
    <subcellularLocation>
        <location evidence="2">Cytoplasm</location>
    </subcellularLocation>
    <subcellularLocation>
        <location evidence="1">Nucleus</location>
    </subcellularLocation>
</comment>
<dbReference type="EMBL" id="AUSU01000395">
    <property type="protein sequence ID" value="EPS73557.1"/>
    <property type="molecule type" value="Genomic_DNA"/>
</dbReference>
<feature type="compositionally biased region" description="Basic and acidic residues" evidence="5">
    <location>
        <begin position="352"/>
        <end position="366"/>
    </location>
</feature>
<name>S8ELM0_9LAMI</name>
<evidence type="ECO:0000313" key="6">
    <source>
        <dbReference type="EMBL" id="EPS73557.1"/>
    </source>
</evidence>
<keyword evidence="7" id="KW-1185">Reference proteome</keyword>
<dbReference type="PANTHER" id="PTHR31250">
    <property type="entry name" value="IQ DOMAIN-CONTAINING PROTEIN IQM3"/>
    <property type="match status" value="1"/>
</dbReference>
<sequence length="501" mass="57058">MAAASGRTTLFNAAAAIQPQSFRGRNDRVDAVSEGNDPTPILDPAKNRHLAALKLQKTYKSFRTRRQLADCAVLVEQRWWKLLDFAELKHSSVSFFEMDKHETALSRWSRARTRAAKVGKGLSKDDKAQKLALQHWLEAIDPRHRYGHNLQFYYSNWLHCNSKQPFFYWLDIGEGRDVNLERCPRSKLQQQCIKYLGPTERPRYEVITREGKLIYKQTGKVLDTREGPEDVKWIFVLSASKNLYVGQKRRGTFQHSSFLAGGATLSAGRLIAEDGVLKAVWPHSGHYLPTEENFEEFIAYLSQHNVDLTAVKRAPTDGDSEEFCIGLRTSMSVPDLRNQSAMTTDASCCRKYSKDDESARPRRENEQQQSFVTAKAWGVVVSDSSSSSDGYETADEFLSDGGLFTVAKHNLFDEEEEDEYHQEPIPKEQIMKRIKSHKGMKSYQLANQLSCRWTTGAGPRIGCMRDYPSELQFRVLEDACLSPRSSSTPGRQPPFSQTQHR</sequence>
<evidence type="ECO:0008006" key="8">
    <source>
        <dbReference type="Google" id="ProtNLM"/>
    </source>
</evidence>
<evidence type="ECO:0000256" key="4">
    <source>
        <dbReference type="ARBA" id="ARBA00023242"/>
    </source>
</evidence>
<feature type="region of interest" description="Disordered" evidence="5">
    <location>
        <begin position="481"/>
        <end position="501"/>
    </location>
</feature>
<protein>
    <recommendedName>
        <fullName evidence="8">Calmodulin binding protein</fullName>
    </recommendedName>
</protein>
<dbReference type="GO" id="GO:0005737">
    <property type="term" value="C:cytoplasm"/>
    <property type="evidence" value="ECO:0007669"/>
    <property type="project" value="UniProtKB-SubCell"/>
</dbReference>
<dbReference type="OrthoDB" id="7344096at2759"/>
<evidence type="ECO:0000256" key="1">
    <source>
        <dbReference type="ARBA" id="ARBA00004123"/>
    </source>
</evidence>
<keyword evidence="3" id="KW-0963">Cytoplasm</keyword>
<dbReference type="GO" id="GO:0005634">
    <property type="term" value="C:nucleus"/>
    <property type="evidence" value="ECO:0007669"/>
    <property type="project" value="UniProtKB-SubCell"/>
</dbReference>
<dbReference type="InterPro" id="IPR044159">
    <property type="entry name" value="IQM"/>
</dbReference>
<comment type="caution">
    <text evidence="6">The sequence shown here is derived from an EMBL/GenBank/DDBJ whole genome shotgun (WGS) entry which is preliminary data.</text>
</comment>
<dbReference type="AlphaFoldDB" id="S8ELM0"/>